<accession>A0A2W2EUX4</accession>
<protein>
    <recommendedName>
        <fullName evidence="3">DUF3168 domain-containing protein</fullName>
    </recommendedName>
</protein>
<gene>
    <name evidence="1" type="ORF">C1J01_08835</name>
</gene>
<dbReference type="OrthoDB" id="3536000at2"/>
<reference evidence="1 2" key="1">
    <citation type="submission" date="2018-01" db="EMBL/GenBank/DDBJ databases">
        <title>Draft genome sequence of Nonomuraea sp. KC333.</title>
        <authorList>
            <person name="Sahin N."/>
            <person name="Saygin H."/>
            <person name="Ay H."/>
        </authorList>
    </citation>
    <scope>NUCLEOTIDE SEQUENCE [LARGE SCALE GENOMIC DNA]</scope>
    <source>
        <strain evidence="1 2">KC333</strain>
    </source>
</reference>
<sequence length="138" mass="15207">MPPRLLARVNDLLLGLLREPLKADWPGITVGTLIPARMTYPFVLARRAGGASIDPRFLDQALVDVQVWARTDSDAEDISEAARVLLVQAWRSQTVVPSVGSISRFRDQAAPDLLPGDEVPNGIYRYQATYELAVRPAL</sequence>
<evidence type="ECO:0008006" key="3">
    <source>
        <dbReference type="Google" id="ProtNLM"/>
    </source>
</evidence>
<comment type="caution">
    <text evidence="1">The sequence shown here is derived from an EMBL/GenBank/DDBJ whole genome shotgun (WGS) entry which is preliminary data.</text>
</comment>
<organism evidence="1 2">
    <name type="scientific">Nonomuraea aridisoli</name>
    <dbReference type="NCBI Taxonomy" id="2070368"/>
    <lineage>
        <taxon>Bacteria</taxon>
        <taxon>Bacillati</taxon>
        <taxon>Actinomycetota</taxon>
        <taxon>Actinomycetes</taxon>
        <taxon>Streptosporangiales</taxon>
        <taxon>Streptosporangiaceae</taxon>
        <taxon>Nonomuraea</taxon>
    </lineage>
</organism>
<dbReference type="RefSeq" id="WP_111177955.1">
    <property type="nucleotide sequence ID" value="NZ_POUD01000024.1"/>
</dbReference>
<keyword evidence="2" id="KW-1185">Reference proteome</keyword>
<name>A0A2W2EUX4_9ACTN</name>
<proteinExistence type="predicted"/>
<evidence type="ECO:0000313" key="2">
    <source>
        <dbReference type="Proteomes" id="UP000249304"/>
    </source>
</evidence>
<dbReference type="EMBL" id="POUD01000024">
    <property type="protein sequence ID" value="PZG20599.1"/>
    <property type="molecule type" value="Genomic_DNA"/>
</dbReference>
<evidence type="ECO:0000313" key="1">
    <source>
        <dbReference type="EMBL" id="PZG20599.1"/>
    </source>
</evidence>
<dbReference type="AlphaFoldDB" id="A0A2W2EUX4"/>
<dbReference type="Proteomes" id="UP000249304">
    <property type="component" value="Unassembled WGS sequence"/>
</dbReference>